<dbReference type="EMBL" id="AMWG01000075">
    <property type="protein sequence ID" value="ELP33058.1"/>
    <property type="molecule type" value="Genomic_DNA"/>
</dbReference>
<name>L7CGD0_RHOBT</name>
<dbReference type="AlphaFoldDB" id="L7CGD0"/>
<comment type="caution">
    <text evidence="1">The sequence shown here is derived from an EMBL/GenBank/DDBJ whole genome shotgun (WGS) entry which is preliminary data.</text>
</comment>
<dbReference type="Proteomes" id="UP000010959">
    <property type="component" value="Unassembled WGS sequence"/>
</dbReference>
<sequence>MLAEDSKTCLAVVAFPFVPGDARRYPSKEITCNHYPASLA</sequence>
<evidence type="ECO:0000313" key="2">
    <source>
        <dbReference type="Proteomes" id="UP000010959"/>
    </source>
</evidence>
<protein>
    <submittedName>
        <fullName evidence="1">Uncharacterized protein</fullName>
    </submittedName>
</protein>
<reference evidence="1 2" key="1">
    <citation type="journal article" date="2013" name="Mar. Genomics">
        <title>Expression of sulfatases in Rhodopirellula baltica and the diversity of sulfatases in the genus Rhodopirellula.</title>
        <authorList>
            <person name="Wegner C.E."/>
            <person name="Richter-Heitmann T."/>
            <person name="Klindworth A."/>
            <person name="Klockow C."/>
            <person name="Richter M."/>
            <person name="Achstetter T."/>
            <person name="Glockner F.O."/>
            <person name="Harder J."/>
        </authorList>
    </citation>
    <scope>NUCLEOTIDE SEQUENCE [LARGE SCALE GENOMIC DNA]</scope>
    <source>
        <strain evidence="1 2">SWK14</strain>
    </source>
</reference>
<dbReference type="PATRIC" id="fig|993516.3.peg.3089"/>
<organism evidence="1 2">
    <name type="scientific">Rhodopirellula baltica SWK14</name>
    <dbReference type="NCBI Taxonomy" id="993516"/>
    <lineage>
        <taxon>Bacteria</taxon>
        <taxon>Pseudomonadati</taxon>
        <taxon>Planctomycetota</taxon>
        <taxon>Planctomycetia</taxon>
        <taxon>Pirellulales</taxon>
        <taxon>Pirellulaceae</taxon>
        <taxon>Rhodopirellula</taxon>
    </lineage>
</organism>
<accession>L7CGD0</accession>
<evidence type="ECO:0000313" key="1">
    <source>
        <dbReference type="EMBL" id="ELP33058.1"/>
    </source>
</evidence>
<proteinExistence type="predicted"/>
<gene>
    <name evidence="1" type="ORF">RBSWK_02904</name>
</gene>